<name>A0A372NR66_9SPHI</name>
<dbReference type="InterPro" id="IPR007024">
    <property type="entry name" value="BLUF_domain"/>
</dbReference>
<keyword evidence="3" id="KW-1185">Reference proteome</keyword>
<proteinExistence type="predicted"/>
<dbReference type="InterPro" id="IPR036046">
    <property type="entry name" value="Acylphosphatase-like_dom_sf"/>
</dbReference>
<dbReference type="Proteomes" id="UP000264217">
    <property type="component" value="Unassembled WGS sequence"/>
</dbReference>
<evidence type="ECO:0000313" key="3">
    <source>
        <dbReference type="Proteomes" id="UP000264217"/>
    </source>
</evidence>
<sequence>MVKTIVYRSRAVYPMHENQLLDILHSSCIHNAALGITGVLLYAEGNFIQWLEGRAAFIDTLYSRILADQRHTDIETLINETIEERSFARWCMGFSLTDAGKIENLPGYLSSIDELELELKSNKAVSAISAFIKSHKMDLPG</sequence>
<dbReference type="SMART" id="SM01034">
    <property type="entry name" value="BLUF"/>
    <property type="match status" value="1"/>
</dbReference>
<gene>
    <name evidence="2" type="ORF">D0C36_20545</name>
</gene>
<dbReference type="GO" id="GO:0071949">
    <property type="term" value="F:FAD binding"/>
    <property type="evidence" value="ECO:0007669"/>
    <property type="project" value="InterPro"/>
</dbReference>
<organism evidence="2 3">
    <name type="scientific">Mucilaginibacter conchicola</name>
    <dbReference type="NCBI Taxonomy" id="2303333"/>
    <lineage>
        <taxon>Bacteria</taxon>
        <taxon>Pseudomonadati</taxon>
        <taxon>Bacteroidota</taxon>
        <taxon>Sphingobacteriia</taxon>
        <taxon>Sphingobacteriales</taxon>
        <taxon>Sphingobacteriaceae</taxon>
        <taxon>Mucilaginibacter</taxon>
    </lineage>
</organism>
<comment type="caution">
    <text evidence="2">The sequence shown here is derived from an EMBL/GenBank/DDBJ whole genome shotgun (WGS) entry which is preliminary data.</text>
</comment>
<dbReference type="Pfam" id="PF04940">
    <property type="entry name" value="BLUF"/>
    <property type="match status" value="1"/>
</dbReference>
<dbReference type="RefSeq" id="WP_117393563.1">
    <property type="nucleotide sequence ID" value="NZ_QWDC01000003.1"/>
</dbReference>
<dbReference type="GO" id="GO:0009882">
    <property type="term" value="F:blue light photoreceptor activity"/>
    <property type="evidence" value="ECO:0007669"/>
    <property type="project" value="InterPro"/>
</dbReference>
<protein>
    <submittedName>
        <fullName evidence="2">BLUF domain-containing protein</fullName>
    </submittedName>
</protein>
<dbReference type="OrthoDB" id="1122028at2"/>
<dbReference type="PROSITE" id="PS50925">
    <property type="entry name" value="BLUF"/>
    <property type="match status" value="1"/>
</dbReference>
<dbReference type="Gene3D" id="3.30.70.100">
    <property type="match status" value="1"/>
</dbReference>
<dbReference type="SUPFAM" id="SSF54975">
    <property type="entry name" value="Acylphosphatase/BLUF domain-like"/>
    <property type="match status" value="1"/>
</dbReference>
<dbReference type="AlphaFoldDB" id="A0A372NR66"/>
<evidence type="ECO:0000313" key="2">
    <source>
        <dbReference type="EMBL" id="RFZ91318.1"/>
    </source>
</evidence>
<dbReference type="EMBL" id="QWDC01000003">
    <property type="protein sequence ID" value="RFZ91318.1"/>
    <property type="molecule type" value="Genomic_DNA"/>
</dbReference>
<feature type="domain" description="BLUF" evidence="1">
    <location>
        <begin position="2"/>
        <end position="93"/>
    </location>
</feature>
<evidence type="ECO:0000259" key="1">
    <source>
        <dbReference type="PROSITE" id="PS50925"/>
    </source>
</evidence>
<accession>A0A372NR66</accession>
<reference evidence="2 3" key="1">
    <citation type="submission" date="2018-08" db="EMBL/GenBank/DDBJ databases">
        <title>Mucilaginibacter sp. MYSH2.</title>
        <authorList>
            <person name="Seo T."/>
        </authorList>
    </citation>
    <scope>NUCLEOTIDE SEQUENCE [LARGE SCALE GENOMIC DNA]</scope>
    <source>
        <strain evidence="2 3">MYSH2</strain>
    </source>
</reference>